<evidence type="ECO:0000313" key="2">
    <source>
        <dbReference type="Proteomes" id="UP000729733"/>
    </source>
</evidence>
<dbReference type="EMBL" id="JADWDC010000009">
    <property type="protein sequence ID" value="MCC0176395.1"/>
    <property type="molecule type" value="Genomic_DNA"/>
</dbReference>
<reference evidence="1" key="1">
    <citation type="journal article" date="2021" name="Antonie Van Leeuwenhoek">
        <title>Draft genome and description of Waterburya agarophytonicola gen. nov. sp. nov. (Pleurocapsales, Cyanobacteria): a seaweed symbiont.</title>
        <authorList>
            <person name="Bonthond G."/>
            <person name="Shalygin S."/>
            <person name="Bayer T."/>
            <person name="Weinberger F."/>
        </authorList>
    </citation>
    <scope>NUCLEOTIDE SEQUENCE</scope>
    <source>
        <strain evidence="1">KI4</strain>
    </source>
</reference>
<comment type="caution">
    <text evidence="1">The sequence shown here is derived from an EMBL/GenBank/DDBJ whole genome shotgun (WGS) entry which is preliminary data.</text>
</comment>
<name>A0A964FE98_9CYAN</name>
<keyword evidence="2" id="KW-1185">Reference proteome</keyword>
<organism evidence="1 2">
    <name type="scientific">Waterburya agarophytonicola KI4</name>
    <dbReference type="NCBI Taxonomy" id="2874699"/>
    <lineage>
        <taxon>Bacteria</taxon>
        <taxon>Bacillati</taxon>
        <taxon>Cyanobacteriota</taxon>
        <taxon>Cyanophyceae</taxon>
        <taxon>Pleurocapsales</taxon>
        <taxon>Hyellaceae</taxon>
        <taxon>Waterburya</taxon>
        <taxon>Waterburya agarophytonicola</taxon>
    </lineage>
</organism>
<protein>
    <submittedName>
        <fullName evidence="1">Uncharacterized protein</fullName>
    </submittedName>
</protein>
<evidence type="ECO:0000313" key="1">
    <source>
        <dbReference type="EMBL" id="MCC0176395.1"/>
    </source>
</evidence>
<proteinExistence type="predicted"/>
<sequence length="136" mass="14934">MKPEISPGIIVCFSGGREILREEMISGPFADEYKFAHKVKVKTDRGEQNLNFAGGLCIIDRPVAQAPKNLTKSDLLSCYSGADEIVNFEVYGRESTVDEYVEGRTFLAKAKGKGFDTDSIHEYLVFSNGACIGSEV</sequence>
<accession>A0A964FE98</accession>
<dbReference type="Proteomes" id="UP000729733">
    <property type="component" value="Unassembled WGS sequence"/>
</dbReference>
<dbReference type="AlphaFoldDB" id="A0A964FE98"/>
<gene>
    <name evidence="1" type="ORF">I4641_05315</name>
</gene>